<keyword evidence="11" id="KW-0175">Coiled coil</keyword>
<keyword evidence="10" id="KW-0460">Magnesium</keyword>
<evidence type="ECO:0000259" key="16">
    <source>
        <dbReference type="PROSITE" id="PS50011"/>
    </source>
</evidence>
<evidence type="ECO:0000256" key="13">
    <source>
        <dbReference type="ARBA" id="ARBA00048329"/>
    </source>
</evidence>
<dbReference type="Ensembl" id="ENSSTUT00000070756.1">
    <property type="protein sequence ID" value="ENSSTUP00000066729.1"/>
    <property type="gene ID" value="ENSSTUG00000029010.1"/>
</dbReference>
<dbReference type="GO" id="GO:0046872">
    <property type="term" value="F:metal ion binding"/>
    <property type="evidence" value="ECO:0007669"/>
    <property type="project" value="UniProtKB-KW"/>
</dbReference>
<name>A0A674B5H4_SALTR</name>
<evidence type="ECO:0000256" key="8">
    <source>
        <dbReference type="ARBA" id="ARBA00022777"/>
    </source>
</evidence>
<sequence length="1076" mass="121768">MYTTERRRMSLHEVKRKDPVWVSAGSLWQDPLAIELSTSNKHIISPRSRTRAVAVAYIVTEDASLPQTEENLSLKSVKEACAETHAVFKTIPFERISLGTTDILDIFYNADVAVVEMSDTYCQQSLFYHLGVRESFSMTNNVILYCYKQDSDLQALKEQCGSYTFIPYVVLPQGKVFACDATLLNGIKELMQPSFQLEPLLTPLVERLIQLLDNVAVSGYFRESIRHEIRTARERFSGQDLSQELGRIQKRLDTVELLSPDIIMNLLLSYRDVQDYDAIIKLVETLNNLPMCLVAAQQNIKFHYIFALNRRNRPGDRAKALEVILPIVESGGRVASDVHCLCGRIYKDMFMSSGFKDHRSRDQACYWYGKAFETEPTLHSGINNVVLLIAAGHEFDTSIELWKIGVTLSSLLGRKGSLEKMQDYWDVGFYLGASILANEHRKVIEASEKLYRLNAPMWYVGSIMETFILYRQFTKPPEVKLSKQETVDFWMELMLQACKPTVSTDRCPVLILEPTKVLQPTIVCVSEEDDSCTVQLNHITPLKLLIPHFNFFDLFSVSKFDERSCFLYVLENSDDFQLCFPSELHCKGENGDKVVLGKGTYGVVYAGRDLSNQVRIAIKEIPEKDRTYSQPLHEEIALHKRLKHRNIVQYLGSMSQDGFIKIFMEEVPGGSLSSLLRSKWGPLKDNEATVIFYTKQILEGLKYLHDHQIVHRDIKGDNVLINTYSGVLKISDFGTSKRLAGINPCTETFTGTLQYMAPEIIDQGPRGYGKPADIWSLGCTIIEMATGKPPFHELGSPQAAMFKVGMFKIHPEVPECMSAEAKGCIMSCFTPDPDNRATASELLKDSFLKSTSRRKAKPEPDTLPTDAGDIYQRSMSVPVSIRVTDTDRDTDRMDLSCSWDLRRAISPLRGKDITKSPPSTRGFLPVSEEPSTVDMTASPATSGENLGLFLLRKDSERRATLHRILTEYITDVVHNIQNTLPQVEKHISELIGCLRENIRSPDRRHLTNSLVKLRSTLLATAVPLKNLRAVLFSFQDAVKKVLRQQQVKPHWMFALDNLLRQAVQDAITVLLPGKNQ</sequence>
<evidence type="ECO:0000256" key="9">
    <source>
        <dbReference type="ARBA" id="ARBA00022840"/>
    </source>
</evidence>
<accession>A0A674B5H4</accession>
<dbReference type="InterPro" id="IPR000719">
    <property type="entry name" value="Prot_kinase_dom"/>
</dbReference>
<dbReference type="InterPro" id="IPR008271">
    <property type="entry name" value="Ser/Thr_kinase_AS"/>
</dbReference>
<evidence type="ECO:0000313" key="17">
    <source>
        <dbReference type="Ensembl" id="ENSSTUP00000066729.1"/>
    </source>
</evidence>
<reference evidence="17" key="1">
    <citation type="submission" date="2025-08" db="UniProtKB">
        <authorList>
            <consortium name="Ensembl"/>
        </authorList>
    </citation>
    <scope>IDENTIFICATION</scope>
</reference>
<evidence type="ECO:0000256" key="12">
    <source>
        <dbReference type="ARBA" id="ARBA00047559"/>
    </source>
</evidence>
<dbReference type="InterPro" id="IPR011009">
    <property type="entry name" value="Kinase-like_dom_sf"/>
</dbReference>
<dbReference type="InterPro" id="IPR017441">
    <property type="entry name" value="Protein_kinase_ATP_BS"/>
</dbReference>
<comment type="catalytic activity">
    <reaction evidence="13">
        <text>L-seryl-[protein] + ATP = O-phospho-L-seryl-[protein] + ADP + H(+)</text>
        <dbReference type="Rhea" id="RHEA:17989"/>
        <dbReference type="Rhea" id="RHEA-COMP:9863"/>
        <dbReference type="Rhea" id="RHEA-COMP:11604"/>
        <dbReference type="ChEBI" id="CHEBI:15378"/>
        <dbReference type="ChEBI" id="CHEBI:29999"/>
        <dbReference type="ChEBI" id="CHEBI:30616"/>
        <dbReference type="ChEBI" id="CHEBI:83421"/>
        <dbReference type="ChEBI" id="CHEBI:456216"/>
        <dbReference type="EC" id="2.7.11.25"/>
    </reaction>
</comment>
<dbReference type="GO" id="GO:0004709">
    <property type="term" value="F:MAP kinase kinase kinase activity"/>
    <property type="evidence" value="ECO:0007669"/>
    <property type="project" value="UniProtKB-EC"/>
</dbReference>
<dbReference type="FunFam" id="3.30.200.20:FF:000067">
    <property type="entry name" value="Mitogen-activated protein kinase kinase kinase 5"/>
    <property type="match status" value="1"/>
</dbReference>
<dbReference type="Gene3D" id="1.10.510.10">
    <property type="entry name" value="Transferase(Phosphotransferase) domain 1"/>
    <property type="match status" value="1"/>
</dbReference>
<keyword evidence="5" id="KW-0808">Transferase</keyword>
<dbReference type="InterPro" id="IPR046873">
    <property type="entry name" value="HisK-N-like"/>
</dbReference>
<evidence type="ECO:0000256" key="5">
    <source>
        <dbReference type="ARBA" id="ARBA00022679"/>
    </source>
</evidence>
<comment type="cofactor">
    <cofactor evidence="1">
        <name>Mg(2+)</name>
        <dbReference type="ChEBI" id="CHEBI:18420"/>
    </cofactor>
</comment>
<organism evidence="17 18">
    <name type="scientific">Salmo trutta</name>
    <name type="common">Brown trout</name>
    <dbReference type="NCBI Taxonomy" id="8032"/>
    <lineage>
        <taxon>Eukaryota</taxon>
        <taxon>Metazoa</taxon>
        <taxon>Chordata</taxon>
        <taxon>Craniata</taxon>
        <taxon>Vertebrata</taxon>
        <taxon>Euteleostomi</taxon>
        <taxon>Actinopterygii</taxon>
        <taxon>Neopterygii</taxon>
        <taxon>Teleostei</taxon>
        <taxon>Protacanthopterygii</taxon>
        <taxon>Salmoniformes</taxon>
        <taxon>Salmonidae</taxon>
        <taxon>Salmoninae</taxon>
        <taxon>Salmo</taxon>
    </lineage>
</organism>
<feature type="binding site" evidence="14">
    <location>
        <position position="619"/>
    </location>
    <ligand>
        <name>ATP</name>
        <dbReference type="ChEBI" id="CHEBI:30616"/>
    </ligand>
</feature>
<feature type="compositionally biased region" description="Polar residues" evidence="15">
    <location>
        <begin position="929"/>
        <end position="939"/>
    </location>
</feature>
<dbReference type="Gene3D" id="3.30.200.20">
    <property type="entry name" value="Phosphorylase Kinase, domain 1"/>
    <property type="match status" value="1"/>
</dbReference>
<evidence type="ECO:0000256" key="3">
    <source>
        <dbReference type="ARBA" id="ARBA00012406"/>
    </source>
</evidence>
<dbReference type="SUPFAM" id="SSF56112">
    <property type="entry name" value="Protein kinase-like (PK-like)"/>
    <property type="match status" value="1"/>
</dbReference>
<evidence type="ECO:0000256" key="1">
    <source>
        <dbReference type="ARBA" id="ARBA00001946"/>
    </source>
</evidence>
<dbReference type="Pfam" id="PF13281">
    <property type="entry name" value="MAP3K_TRAF_bd"/>
    <property type="match status" value="1"/>
</dbReference>
<dbReference type="GO" id="GO:0005524">
    <property type="term" value="F:ATP binding"/>
    <property type="evidence" value="ECO:0007669"/>
    <property type="project" value="UniProtKB-UniRule"/>
</dbReference>
<evidence type="ECO:0000256" key="11">
    <source>
        <dbReference type="ARBA" id="ARBA00023054"/>
    </source>
</evidence>
<dbReference type="Pfam" id="PF20302">
    <property type="entry name" value="HisK-N-like"/>
    <property type="match status" value="1"/>
</dbReference>
<gene>
    <name evidence="17" type="primary">LOC115176896</name>
</gene>
<reference evidence="17" key="2">
    <citation type="submission" date="2025-09" db="UniProtKB">
        <authorList>
            <consortium name="Ensembl"/>
        </authorList>
    </citation>
    <scope>IDENTIFICATION</scope>
</reference>
<protein>
    <recommendedName>
        <fullName evidence="3">mitogen-activated protein kinase kinase kinase</fullName>
        <ecNumber evidence="3">2.7.11.25</ecNumber>
    </recommendedName>
</protein>
<feature type="domain" description="Protein kinase" evidence="16">
    <location>
        <begin position="590"/>
        <end position="848"/>
    </location>
</feature>
<dbReference type="Pfam" id="PF19039">
    <property type="entry name" value="ASK_PH"/>
    <property type="match status" value="1"/>
</dbReference>
<feature type="region of interest" description="Disordered" evidence="15">
    <location>
        <begin position="910"/>
        <end position="939"/>
    </location>
</feature>
<dbReference type="InterPro" id="IPR025136">
    <property type="entry name" value="MAP3K_TRAF-bd"/>
</dbReference>
<evidence type="ECO:0000256" key="15">
    <source>
        <dbReference type="SAM" id="MobiDB-lite"/>
    </source>
</evidence>
<keyword evidence="18" id="KW-1185">Reference proteome</keyword>
<dbReference type="AlphaFoldDB" id="A0A674B5H4"/>
<dbReference type="GeneTree" id="ENSGT00940000159398"/>
<keyword evidence="6" id="KW-0479">Metal-binding</keyword>
<evidence type="ECO:0000256" key="2">
    <source>
        <dbReference type="ARBA" id="ARBA00006529"/>
    </source>
</evidence>
<dbReference type="InterPro" id="IPR046872">
    <property type="entry name" value="DRHyd-ASK"/>
</dbReference>
<evidence type="ECO:0000313" key="18">
    <source>
        <dbReference type="Proteomes" id="UP000472277"/>
    </source>
</evidence>
<dbReference type="EC" id="2.7.11.25" evidence="3"/>
<dbReference type="InterPro" id="IPR043969">
    <property type="entry name" value="MAP3K_PH"/>
</dbReference>
<evidence type="ECO:0000256" key="6">
    <source>
        <dbReference type="ARBA" id="ARBA00022723"/>
    </source>
</evidence>
<keyword evidence="9 14" id="KW-0067">ATP-binding</keyword>
<evidence type="ECO:0000256" key="4">
    <source>
        <dbReference type="ARBA" id="ARBA00022527"/>
    </source>
</evidence>
<dbReference type="SMART" id="SM00220">
    <property type="entry name" value="S_TKc"/>
    <property type="match status" value="1"/>
</dbReference>
<dbReference type="PROSITE" id="PS00107">
    <property type="entry name" value="PROTEIN_KINASE_ATP"/>
    <property type="match status" value="1"/>
</dbReference>
<dbReference type="PANTHER" id="PTHR11584:SF391">
    <property type="entry name" value="MITOGEN-ACTIVATED PROTEIN KINASE KINASE KINASE 6"/>
    <property type="match status" value="1"/>
</dbReference>
<comment type="similarity">
    <text evidence="2">Belongs to the protein kinase superfamily. STE Ser/Thr protein kinase family. MAP kinase kinase kinase subfamily.</text>
</comment>
<feature type="region of interest" description="Disordered" evidence="15">
    <location>
        <begin position="849"/>
        <end position="869"/>
    </location>
</feature>
<dbReference type="PANTHER" id="PTHR11584">
    <property type="entry name" value="SERINE/THREONINE PROTEIN KINASE"/>
    <property type="match status" value="1"/>
</dbReference>
<dbReference type="PROSITE" id="PS50011">
    <property type="entry name" value="PROTEIN_KINASE_DOM"/>
    <property type="match status" value="1"/>
</dbReference>
<dbReference type="PROSITE" id="PS00108">
    <property type="entry name" value="PROTEIN_KINASE_ST"/>
    <property type="match status" value="1"/>
</dbReference>
<dbReference type="Pfam" id="PF20309">
    <property type="entry name" value="DRHyd-ASK"/>
    <property type="match status" value="1"/>
</dbReference>
<keyword evidence="4" id="KW-0723">Serine/threonine-protein kinase</keyword>
<dbReference type="Pfam" id="PF00069">
    <property type="entry name" value="Pkinase"/>
    <property type="match status" value="1"/>
</dbReference>
<comment type="catalytic activity">
    <reaction evidence="12">
        <text>L-threonyl-[protein] + ATP = O-phospho-L-threonyl-[protein] + ADP + H(+)</text>
        <dbReference type="Rhea" id="RHEA:46608"/>
        <dbReference type="Rhea" id="RHEA-COMP:11060"/>
        <dbReference type="Rhea" id="RHEA-COMP:11605"/>
        <dbReference type="ChEBI" id="CHEBI:15378"/>
        <dbReference type="ChEBI" id="CHEBI:30013"/>
        <dbReference type="ChEBI" id="CHEBI:30616"/>
        <dbReference type="ChEBI" id="CHEBI:61977"/>
        <dbReference type="ChEBI" id="CHEBI:456216"/>
        <dbReference type="EC" id="2.7.11.25"/>
    </reaction>
</comment>
<evidence type="ECO:0000256" key="14">
    <source>
        <dbReference type="PROSITE-ProRule" id="PRU10141"/>
    </source>
</evidence>
<keyword evidence="8" id="KW-0418">Kinase</keyword>
<evidence type="ECO:0000256" key="7">
    <source>
        <dbReference type="ARBA" id="ARBA00022741"/>
    </source>
</evidence>
<dbReference type="FunFam" id="1.10.510.10:FF:000054">
    <property type="entry name" value="Mitogen-activated protein kinase kinase kinase 5"/>
    <property type="match status" value="1"/>
</dbReference>
<dbReference type="CDD" id="cd06624">
    <property type="entry name" value="STKc_ASK"/>
    <property type="match status" value="1"/>
</dbReference>
<keyword evidence="7 14" id="KW-0547">Nucleotide-binding</keyword>
<dbReference type="Proteomes" id="UP000472277">
    <property type="component" value="Chromosome 3"/>
</dbReference>
<proteinExistence type="inferred from homology"/>
<dbReference type="GO" id="GO:0033554">
    <property type="term" value="P:cellular response to stress"/>
    <property type="evidence" value="ECO:0007669"/>
    <property type="project" value="TreeGrafter"/>
</dbReference>
<evidence type="ECO:0000256" key="10">
    <source>
        <dbReference type="ARBA" id="ARBA00022842"/>
    </source>
</evidence>